<reference evidence="2 3" key="1">
    <citation type="submission" date="2012-04" db="EMBL/GenBank/DDBJ databases">
        <title>The Genome Sequence of Saprolegnia declina VS20.</title>
        <authorList>
            <consortium name="The Broad Institute Genome Sequencing Platform"/>
            <person name="Russ C."/>
            <person name="Nusbaum C."/>
            <person name="Tyler B."/>
            <person name="van West P."/>
            <person name="Dieguez-Uribeondo J."/>
            <person name="de Bruijn I."/>
            <person name="Tripathy S."/>
            <person name="Jiang R."/>
            <person name="Young S.K."/>
            <person name="Zeng Q."/>
            <person name="Gargeya S."/>
            <person name="Fitzgerald M."/>
            <person name="Haas B."/>
            <person name="Abouelleil A."/>
            <person name="Alvarado L."/>
            <person name="Arachchi H.M."/>
            <person name="Berlin A."/>
            <person name="Chapman S.B."/>
            <person name="Goldberg J."/>
            <person name="Griggs A."/>
            <person name="Gujja S."/>
            <person name="Hansen M."/>
            <person name="Howarth C."/>
            <person name="Imamovic A."/>
            <person name="Larimer J."/>
            <person name="McCowen C."/>
            <person name="Montmayeur A."/>
            <person name="Murphy C."/>
            <person name="Neiman D."/>
            <person name="Pearson M."/>
            <person name="Priest M."/>
            <person name="Roberts A."/>
            <person name="Saif S."/>
            <person name="Shea T."/>
            <person name="Sisk P."/>
            <person name="Sykes S."/>
            <person name="Wortman J."/>
            <person name="Nusbaum C."/>
            <person name="Birren B."/>
        </authorList>
    </citation>
    <scope>NUCLEOTIDE SEQUENCE [LARGE SCALE GENOMIC DNA]</scope>
    <source>
        <strain evidence="2 3">VS20</strain>
    </source>
</reference>
<dbReference type="GeneID" id="19949031"/>
<sequence length="710" mass="77123">MTATEVTTVGPPKRRLLEHLYYHGRVQAKALSVAWIGLLLGATWLLLHPIATVTTGELKCRQTYFSENALLVDTVTSTMDDTQAAWAKAYHREYIKLDAAGDNGCAHDNSCAHVITWIEAQLQAMPGVEFDRQTYAEQLYDHDEYVNRTNLFAILRASPLADGKESIVLVAQYPNIPSTSKNGYSALSVGLAMLRHLGSAKWLAKDIILLLTDDGPDDGRHGHSPAVEAWLNAYHNDPFASSNAALDMHAGVIRAAINLETSGDAHRHNTVAVLGAGVNGQLPNLDLINSAVEALESERIPVAMDRCADARLDCDGDALSSMLRAVRRFVVLQVGASPALSSYFDGLYHLLRFIQTLAMGPSGPHANFIRYNIDAITLAAVQAADATTPLSLLGWLRAIETTVRAMSNVEEKLHQSFYYYLLVSPRLFVSIGEYYYVLVLVLLPLFAHVLYLIGHTAGLRTAFALALFLVAEALGAMVFLLATHLECLDGVLAQSQATTTMSRTYGWTLLAAASGVELLLVFGVLPLLQRHALTQGNPDEADWLEKIDDQRRAYKATLPVDPDADGDADEPPLDDLAHDVHGWKALKVLACIVAILLHCVVGIINYAFAIAVVVPMTVLLASAVPAAAPQSGVGRVLRATLFFLSSPLLLALVLHSFQPQLLDTMAYFVHGYVHYGSIALPYACVVYLPLHALALSIVAMSPSPIKSKRD</sequence>
<dbReference type="OrthoDB" id="445301at2759"/>
<gene>
    <name evidence="2" type="ORF">SDRG_08304</name>
</gene>
<dbReference type="Gene3D" id="3.40.630.10">
    <property type="entry name" value="Zn peptidases"/>
    <property type="match status" value="1"/>
</dbReference>
<dbReference type="EMBL" id="JH767156">
    <property type="protein sequence ID" value="EQC34095.1"/>
    <property type="molecule type" value="Genomic_DNA"/>
</dbReference>
<feature type="transmembrane region" description="Helical" evidence="1">
    <location>
        <begin position="585"/>
        <end position="604"/>
    </location>
</feature>
<dbReference type="AlphaFoldDB" id="T0QK12"/>
<feature type="transmembrane region" description="Helical" evidence="1">
    <location>
        <begin position="30"/>
        <end position="51"/>
    </location>
</feature>
<dbReference type="RefSeq" id="XP_008612407.1">
    <property type="nucleotide sequence ID" value="XM_008614185.1"/>
</dbReference>
<dbReference type="eggNOG" id="KOG3566">
    <property type="taxonomic scope" value="Eukaryota"/>
</dbReference>
<dbReference type="Proteomes" id="UP000030762">
    <property type="component" value="Unassembled WGS sequence"/>
</dbReference>
<organism evidence="2 3">
    <name type="scientific">Saprolegnia diclina (strain VS20)</name>
    <dbReference type="NCBI Taxonomy" id="1156394"/>
    <lineage>
        <taxon>Eukaryota</taxon>
        <taxon>Sar</taxon>
        <taxon>Stramenopiles</taxon>
        <taxon>Oomycota</taxon>
        <taxon>Saprolegniomycetes</taxon>
        <taxon>Saprolegniales</taxon>
        <taxon>Saprolegniaceae</taxon>
        <taxon>Saprolegnia</taxon>
    </lineage>
</organism>
<feature type="transmembrane region" description="Helical" evidence="1">
    <location>
        <begin position="434"/>
        <end position="453"/>
    </location>
</feature>
<keyword evidence="1" id="KW-1133">Transmembrane helix</keyword>
<dbReference type="OMA" id="YTAGMNG"/>
<dbReference type="Pfam" id="PF04114">
    <property type="entry name" value="Gaa1"/>
    <property type="match status" value="1"/>
</dbReference>
<dbReference type="VEuPathDB" id="FungiDB:SDRG_08304"/>
<dbReference type="InParanoid" id="T0QK12"/>
<evidence type="ECO:0000313" key="3">
    <source>
        <dbReference type="Proteomes" id="UP000030762"/>
    </source>
</evidence>
<feature type="transmembrane region" description="Helical" evidence="1">
    <location>
        <begin position="505"/>
        <end position="528"/>
    </location>
</feature>
<protein>
    <submittedName>
        <fullName evidence="2">Uncharacterized protein</fullName>
    </submittedName>
</protein>
<feature type="transmembrane region" description="Helical" evidence="1">
    <location>
        <begin position="640"/>
        <end position="658"/>
    </location>
</feature>
<feature type="transmembrane region" description="Helical" evidence="1">
    <location>
        <begin position="678"/>
        <end position="700"/>
    </location>
</feature>
<dbReference type="GO" id="GO:0042765">
    <property type="term" value="C:GPI-anchor transamidase complex"/>
    <property type="evidence" value="ECO:0007669"/>
    <property type="project" value="InterPro"/>
</dbReference>
<dbReference type="PANTHER" id="PTHR13304">
    <property type="entry name" value="GLYCOSYLPHOSPHATIDYLINOSITOL ANCHOR ATTACHMENT 1 PROTEIN"/>
    <property type="match status" value="1"/>
</dbReference>
<dbReference type="InterPro" id="IPR007246">
    <property type="entry name" value="Gaa1"/>
</dbReference>
<accession>T0QK12</accession>
<dbReference type="STRING" id="1156394.T0QK12"/>
<feature type="transmembrane region" description="Helical" evidence="1">
    <location>
        <begin position="465"/>
        <end position="485"/>
    </location>
</feature>
<evidence type="ECO:0000256" key="1">
    <source>
        <dbReference type="SAM" id="Phobius"/>
    </source>
</evidence>
<dbReference type="GO" id="GO:0016255">
    <property type="term" value="P:attachment of GPI anchor to protein"/>
    <property type="evidence" value="ECO:0007669"/>
    <property type="project" value="TreeGrafter"/>
</dbReference>
<dbReference type="PANTHER" id="PTHR13304:SF0">
    <property type="entry name" value="GLYCOSYLPHOSPHATIDYLINOSITOL ANCHOR ATTACHMENT 1 PROTEIN"/>
    <property type="match status" value="1"/>
</dbReference>
<keyword evidence="3" id="KW-1185">Reference proteome</keyword>
<keyword evidence="1" id="KW-0472">Membrane</keyword>
<keyword evidence="1" id="KW-0812">Transmembrane</keyword>
<name>T0QK12_SAPDV</name>
<evidence type="ECO:0000313" key="2">
    <source>
        <dbReference type="EMBL" id="EQC34095.1"/>
    </source>
</evidence>
<proteinExistence type="predicted"/>